<feature type="transmembrane region" description="Helical" evidence="7">
    <location>
        <begin position="365"/>
        <end position="383"/>
    </location>
</feature>
<evidence type="ECO:0000259" key="8">
    <source>
        <dbReference type="PROSITE" id="PS50850"/>
    </source>
</evidence>
<dbReference type="EMBL" id="DSFE01000022">
    <property type="protein sequence ID" value="HEU97388.1"/>
    <property type="molecule type" value="Genomic_DNA"/>
</dbReference>
<comment type="caution">
    <text evidence="9">The sequence shown here is derived from an EMBL/GenBank/DDBJ whole genome shotgun (WGS) entry which is preliminary data.</text>
</comment>
<evidence type="ECO:0000313" key="9">
    <source>
        <dbReference type="EMBL" id="HEU97388.1"/>
    </source>
</evidence>
<comment type="subcellular location">
    <subcellularLocation>
        <location evidence="1">Cell membrane</location>
        <topology evidence="1">Multi-pass membrane protein</topology>
    </subcellularLocation>
</comment>
<dbReference type="GO" id="GO:0005886">
    <property type="term" value="C:plasma membrane"/>
    <property type="evidence" value="ECO:0007669"/>
    <property type="project" value="UniProtKB-SubCell"/>
</dbReference>
<feature type="transmembrane region" description="Helical" evidence="7">
    <location>
        <begin position="298"/>
        <end position="322"/>
    </location>
</feature>
<feature type="transmembrane region" description="Helical" evidence="7">
    <location>
        <begin position="244"/>
        <end position="261"/>
    </location>
</feature>
<keyword evidence="6 7" id="KW-0472">Membrane</keyword>
<reference evidence="9" key="1">
    <citation type="journal article" date="2020" name="mSystems">
        <title>Genome- and Community-Level Interaction Insights into Carbon Utilization and Element Cycling Functions of Hydrothermarchaeota in Hydrothermal Sediment.</title>
        <authorList>
            <person name="Zhou Z."/>
            <person name="Liu Y."/>
            <person name="Xu W."/>
            <person name="Pan J."/>
            <person name="Luo Z.H."/>
            <person name="Li M."/>
        </authorList>
    </citation>
    <scope>NUCLEOTIDE SEQUENCE [LARGE SCALE GENOMIC DNA]</scope>
    <source>
        <strain evidence="9">SpSt-1259</strain>
    </source>
</reference>
<dbReference type="SUPFAM" id="SSF103473">
    <property type="entry name" value="MFS general substrate transporter"/>
    <property type="match status" value="1"/>
</dbReference>
<feature type="transmembrane region" description="Helical" evidence="7">
    <location>
        <begin position="334"/>
        <end position="353"/>
    </location>
</feature>
<keyword evidence="4 7" id="KW-0812">Transmembrane</keyword>
<feature type="transmembrane region" description="Helical" evidence="7">
    <location>
        <begin position="273"/>
        <end position="292"/>
    </location>
</feature>
<feature type="transmembrane region" description="Helical" evidence="7">
    <location>
        <begin position="106"/>
        <end position="126"/>
    </location>
</feature>
<feature type="domain" description="Major facilitator superfamily (MFS) profile" evidence="8">
    <location>
        <begin position="177"/>
        <end position="386"/>
    </location>
</feature>
<evidence type="ECO:0000256" key="3">
    <source>
        <dbReference type="ARBA" id="ARBA00022475"/>
    </source>
</evidence>
<evidence type="ECO:0000256" key="4">
    <source>
        <dbReference type="ARBA" id="ARBA00022692"/>
    </source>
</evidence>
<feature type="transmembrane region" description="Helical" evidence="7">
    <location>
        <begin position="163"/>
        <end position="187"/>
    </location>
</feature>
<feature type="transmembrane region" description="Helical" evidence="7">
    <location>
        <begin position="12"/>
        <end position="30"/>
    </location>
</feature>
<dbReference type="Gene3D" id="1.20.1250.20">
    <property type="entry name" value="MFS general substrate transporter like domains"/>
    <property type="match status" value="2"/>
</dbReference>
<dbReference type="InterPro" id="IPR011701">
    <property type="entry name" value="MFS"/>
</dbReference>
<dbReference type="PANTHER" id="PTHR23517:SF3">
    <property type="entry name" value="INTEGRAL MEMBRANE TRANSPORT PROTEIN"/>
    <property type="match status" value="1"/>
</dbReference>
<gene>
    <name evidence="9" type="ORF">ENO36_00830</name>
</gene>
<feature type="transmembrane region" description="Helical" evidence="7">
    <location>
        <begin position="220"/>
        <end position="238"/>
    </location>
</feature>
<evidence type="ECO:0000256" key="7">
    <source>
        <dbReference type="SAM" id="Phobius"/>
    </source>
</evidence>
<dbReference type="PROSITE" id="PS50850">
    <property type="entry name" value="MFS"/>
    <property type="match status" value="1"/>
</dbReference>
<proteinExistence type="predicted"/>
<keyword evidence="2" id="KW-0813">Transport</keyword>
<sequence length="386" mass="41584">MNAEFKSSHYDLRKYSVLLFATYTLFGLAFSSYSYQLRYYAEHNGIDYSFQSKLESISYILVALFILNIGKISDLVGRERAVFITSAVGSLSPVIALLSISPVSFFFSVLALNSAFLGGAVARNLLAIEIGGAKTGSVVGIAMTGTAVAMIFGPIIGDLLKGSFGFFGVFSFSSSMFVGSALVSFFMKTGKSGVMYKGWGISSIPSELRGFATFATLDRFAYYIWVPLIFALTASEGISIQSSALLYSIQNAAWLIFQFPMGILADRWDPRKLLSLSEILTSLSAIMLAVGIVEGGDIVALSSSFALLGLNIASWAPSYSSYFMKKTTGERRGIYMASINFYATIAAIPSPFVGGALRSIIPGGYGHLLFAAVLHAINAAYVLRIR</sequence>
<dbReference type="InterPro" id="IPR050171">
    <property type="entry name" value="MFS_Transporters"/>
</dbReference>
<evidence type="ECO:0000256" key="5">
    <source>
        <dbReference type="ARBA" id="ARBA00022989"/>
    </source>
</evidence>
<feature type="transmembrane region" description="Helical" evidence="7">
    <location>
        <begin position="138"/>
        <end position="157"/>
    </location>
</feature>
<evidence type="ECO:0000256" key="6">
    <source>
        <dbReference type="ARBA" id="ARBA00023136"/>
    </source>
</evidence>
<keyword evidence="3" id="KW-1003">Cell membrane</keyword>
<dbReference type="GO" id="GO:0022857">
    <property type="term" value="F:transmembrane transporter activity"/>
    <property type="evidence" value="ECO:0007669"/>
    <property type="project" value="InterPro"/>
</dbReference>
<dbReference type="InterPro" id="IPR036259">
    <property type="entry name" value="MFS_trans_sf"/>
</dbReference>
<accession>A0A7C2UIW7</accession>
<dbReference type="Pfam" id="PF07690">
    <property type="entry name" value="MFS_1"/>
    <property type="match status" value="2"/>
</dbReference>
<dbReference type="InterPro" id="IPR020846">
    <property type="entry name" value="MFS_dom"/>
</dbReference>
<name>A0A7C2UIW7_9CREN</name>
<evidence type="ECO:0000256" key="2">
    <source>
        <dbReference type="ARBA" id="ARBA00022448"/>
    </source>
</evidence>
<evidence type="ECO:0000256" key="1">
    <source>
        <dbReference type="ARBA" id="ARBA00004651"/>
    </source>
</evidence>
<keyword evidence="5 7" id="KW-1133">Transmembrane helix</keyword>
<protein>
    <submittedName>
        <fullName evidence="9">MFS transporter</fullName>
    </submittedName>
</protein>
<dbReference type="AlphaFoldDB" id="A0A7C2UIW7"/>
<dbReference type="PANTHER" id="PTHR23517">
    <property type="entry name" value="RESISTANCE PROTEIN MDTM, PUTATIVE-RELATED-RELATED"/>
    <property type="match status" value="1"/>
</dbReference>
<dbReference type="Proteomes" id="UP000885664">
    <property type="component" value="Unassembled WGS sequence"/>
</dbReference>
<organism evidence="9">
    <name type="scientific">Fervidicoccus fontis</name>
    <dbReference type="NCBI Taxonomy" id="683846"/>
    <lineage>
        <taxon>Archaea</taxon>
        <taxon>Thermoproteota</taxon>
        <taxon>Thermoprotei</taxon>
        <taxon>Fervidicoccales</taxon>
        <taxon>Fervidicoccaceae</taxon>
        <taxon>Fervidicoccus</taxon>
    </lineage>
</organism>
<feature type="transmembrane region" description="Helical" evidence="7">
    <location>
        <begin position="50"/>
        <end position="69"/>
    </location>
</feature>